<reference evidence="2 3" key="1">
    <citation type="journal article" date="2019" name="Sci. Rep.">
        <title>Comparative genomics of chytrid fungi reveal insights into the obligate biotrophic and pathogenic lifestyle of Synchytrium endobioticum.</title>
        <authorList>
            <person name="van de Vossenberg B.T.L.H."/>
            <person name="Warris S."/>
            <person name="Nguyen H.D.T."/>
            <person name="van Gent-Pelzer M.P.E."/>
            <person name="Joly D.L."/>
            <person name="van de Geest H.C."/>
            <person name="Bonants P.J.M."/>
            <person name="Smith D.S."/>
            <person name="Levesque C.A."/>
            <person name="van der Lee T.A.J."/>
        </authorList>
    </citation>
    <scope>NUCLEOTIDE SEQUENCE [LARGE SCALE GENOMIC DNA]</scope>
    <source>
        <strain evidence="2 3">CBS 675.73</strain>
    </source>
</reference>
<keyword evidence="3" id="KW-1185">Reference proteome</keyword>
<dbReference type="GO" id="GO:0000408">
    <property type="term" value="C:EKC/KEOPS complex"/>
    <property type="evidence" value="ECO:0007669"/>
    <property type="project" value="TreeGrafter"/>
</dbReference>
<comment type="caution">
    <text evidence="2">The sequence shown here is derived from an EMBL/GenBank/DDBJ whole genome shotgun (WGS) entry which is preliminary data.</text>
</comment>
<evidence type="ECO:0000313" key="3">
    <source>
        <dbReference type="Proteomes" id="UP000320333"/>
    </source>
</evidence>
<organism evidence="2 3">
    <name type="scientific">Chytriomyces confervae</name>
    <dbReference type="NCBI Taxonomy" id="246404"/>
    <lineage>
        <taxon>Eukaryota</taxon>
        <taxon>Fungi</taxon>
        <taxon>Fungi incertae sedis</taxon>
        <taxon>Chytridiomycota</taxon>
        <taxon>Chytridiomycota incertae sedis</taxon>
        <taxon>Chytridiomycetes</taxon>
        <taxon>Chytridiales</taxon>
        <taxon>Chytriomycetaceae</taxon>
        <taxon>Chytriomyces</taxon>
    </lineage>
</organism>
<comment type="similarity">
    <text evidence="1">Belongs to the CTAG/PCC1 family.</text>
</comment>
<dbReference type="PANTHER" id="PTHR31283">
    <property type="entry name" value="EKC/KEOPS COMPLEX SUBUNIT PCC1 FAMILY MEMBER"/>
    <property type="match status" value="1"/>
</dbReference>
<protein>
    <recommendedName>
        <fullName evidence="4">Transcription factor Pcc1</fullName>
    </recommendedName>
</protein>
<dbReference type="OrthoDB" id="10025739at2759"/>
<dbReference type="GO" id="GO:0070525">
    <property type="term" value="P:tRNA threonylcarbamoyladenosine metabolic process"/>
    <property type="evidence" value="ECO:0007669"/>
    <property type="project" value="TreeGrafter"/>
</dbReference>
<dbReference type="InterPro" id="IPR015419">
    <property type="entry name" value="CTAG/Pcc1"/>
</dbReference>
<proteinExistence type="inferred from homology"/>
<evidence type="ECO:0008006" key="4">
    <source>
        <dbReference type="Google" id="ProtNLM"/>
    </source>
</evidence>
<accession>A0A507EL63</accession>
<dbReference type="EMBL" id="QEAP01000515">
    <property type="protein sequence ID" value="TPX64999.1"/>
    <property type="molecule type" value="Genomic_DNA"/>
</dbReference>
<evidence type="ECO:0000256" key="1">
    <source>
        <dbReference type="ARBA" id="ARBA00007073"/>
    </source>
</evidence>
<dbReference type="AlphaFoldDB" id="A0A507EL63"/>
<dbReference type="Gene3D" id="3.30.310.50">
    <property type="entry name" value="Alpha-D-phosphohexomutase, C-terminal domain"/>
    <property type="match status" value="1"/>
</dbReference>
<evidence type="ECO:0000313" key="2">
    <source>
        <dbReference type="EMBL" id="TPX64999.1"/>
    </source>
</evidence>
<dbReference type="Pfam" id="PF09341">
    <property type="entry name" value="Pcc1"/>
    <property type="match status" value="1"/>
</dbReference>
<gene>
    <name evidence="2" type="ORF">CcCBS67573_g08262</name>
</gene>
<dbReference type="Proteomes" id="UP000320333">
    <property type="component" value="Unassembled WGS sequence"/>
</dbReference>
<sequence>MPASIRIEIPFDSQRHAAVAASTLSADKNPKYTTMTFSNESDSNVLLVCIESRDAKLLRTAVTSIMESVQLVSDAIDAFK</sequence>
<dbReference type="PANTHER" id="PTHR31283:SF5">
    <property type="entry name" value="EKC_KEOPS COMPLEX SUBUNIT LAGE3"/>
    <property type="match status" value="1"/>
</dbReference>
<name>A0A507EL63_9FUNG</name>